<dbReference type="Gene3D" id="3.30.70.120">
    <property type="match status" value="1"/>
</dbReference>
<dbReference type="PROSITE" id="PS51343">
    <property type="entry name" value="PII_GLNB_DOM"/>
    <property type="match status" value="1"/>
</dbReference>
<dbReference type="InterPro" id="IPR017918">
    <property type="entry name" value="N-reg_PII_CS"/>
</dbReference>
<accession>A0A1V4AR57</accession>
<dbReference type="PANTHER" id="PTHR30115">
    <property type="entry name" value="NITROGEN REGULATORY PROTEIN P-II"/>
    <property type="match status" value="1"/>
</dbReference>
<comment type="caution">
    <text evidence="2">The sequence shown here is derived from an EMBL/GenBank/DDBJ whole genome shotgun (WGS) entry which is preliminary data.</text>
</comment>
<evidence type="ECO:0000256" key="1">
    <source>
        <dbReference type="RuleBase" id="RU003936"/>
    </source>
</evidence>
<dbReference type="GO" id="GO:0006808">
    <property type="term" value="P:regulation of nitrogen utilization"/>
    <property type="evidence" value="ECO:0007669"/>
    <property type="project" value="InterPro"/>
</dbReference>
<dbReference type="PRINTS" id="PR00340">
    <property type="entry name" value="PIIGLNB"/>
</dbReference>
<dbReference type="SUPFAM" id="SSF54913">
    <property type="entry name" value="GlnB-like"/>
    <property type="match status" value="1"/>
</dbReference>
<protein>
    <submittedName>
        <fullName evidence="2">Transcriptional regulator</fullName>
    </submittedName>
</protein>
<name>A0A1V4AR57_9BACT</name>
<dbReference type="Proteomes" id="UP000189681">
    <property type="component" value="Unassembled WGS sequence"/>
</dbReference>
<dbReference type="STRING" id="1004156.AYP45_14005"/>
<dbReference type="PANTHER" id="PTHR30115:SF11">
    <property type="entry name" value="NITROGEN REGULATORY PROTEIN P-II HOMOLOG"/>
    <property type="match status" value="1"/>
</dbReference>
<dbReference type="InterPro" id="IPR015867">
    <property type="entry name" value="N-reg_PII/ATP_PRibTrfase_C"/>
</dbReference>
<dbReference type="InterPro" id="IPR011322">
    <property type="entry name" value="N-reg_PII-like_a/b"/>
</dbReference>
<dbReference type="AlphaFoldDB" id="A0A1V4AR57"/>
<sequence>MKRVEAIIRPDKFDVVKDALLELGYPGMTVTMVTGHGTQKGISQVWHGRRFRIDLLSKIKIEITVRDSDVDNIVNTIINVSQTGSIGDGKIFVYHVENVYRVRTNESGEVAI</sequence>
<gene>
    <name evidence="2" type="ORF">AYP45_14005</name>
</gene>
<organism evidence="2 3">
    <name type="scientific">Candidatus Brocadia carolinensis</name>
    <dbReference type="NCBI Taxonomy" id="1004156"/>
    <lineage>
        <taxon>Bacteria</taxon>
        <taxon>Pseudomonadati</taxon>
        <taxon>Planctomycetota</taxon>
        <taxon>Candidatus Brocadiia</taxon>
        <taxon>Candidatus Brocadiales</taxon>
        <taxon>Candidatus Brocadiaceae</taxon>
        <taxon>Candidatus Brocadia</taxon>
    </lineage>
</organism>
<evidence type="ECO:0000313" key="2">
    <source>
        <dbReference type="EMBL" id="OOP55586.1"/>
    </source>
</evidence>
<dbReference type="EMBL" id="AYTS01000130">
    <property type="protein sequence ID" value="OOP55586.1"/>
    <property type="molecule type" value="Genomic_DNA"/>
</dbReference>
<comment type="similarity">
    <text evidence="1">Belongs to the P(II) protein family.</text>
</comment>
<dbReference type="PROSITE" id="PS00638">
    <property type="entry name" value="PII_GLNB_CTER"/>
    <property type="match status" value="1"/>
</dbReference>
<dbReference type="GO" id="GO:0030234">
    <property type="term" value="F:enzyme regulator activity"/>
    <property type="evidence" value="ECO:0007669"/>
    <property type="project" value="InterPro"/>
</dbReference>
<dbReference type="GO" id="GO:0005829">
    <property type="term" value="C:cytosol"/>
    <property type="evidence" value="ECO:0007669"/>
    <property type="project" value="TreeGrafter"/>
</dbReference>
<dbReference type="Pfam" id="PF00543">
    <property type="entry name" value="P-II"/>
    <property type="match status" value="1"/>
</dbReference>
<proteinExistence type="inferred from homology"/>
<evidence type="ECO:0000313" key="3">
    <source>
        <dbReference type="Proteomes" id="UP000189681"/>
    </source>
</evidence>
<reference evidence="2 3" key="1">
    <citation type="journal article" date="2017" name="Water Res.">
        <title>Discovery and metagenomic analysis of an anammox bacterial enrichment related to Candidatus "Brocadia caroliniensis" in a full-scale glycerol-fed nitritation-denitritation separate centrate treatment process.</title>
        <authorList>
            <person name="Park H."/>
            <person name="Brotto A.C."/>
            <person name="van Loosdrecht M.C."/>
            <person name="Chandran K."/>
        </authorList>
    </citation>
    <scope>NUCLEOTIDE SEQUENCE [LARGE SCALE GENOMIC DNA]</scope>
    <source>
        <strain evidence="2">26THWARD</strain>
    </source>
</reference>
<dbReference type="InterPro" id="IPR002187">
    <property type="entry name" value="N-reg_PII"/>
</dbReference>
<dbReference type="SMART" id="SM00938">
    <property type="entry name" value="P-II"/>
    <property type="match status" value="1"/>
</dbReference>
<dbReference type="GO" id="GO:0005524">
    <property type="term" value="F:ATP binding"/>
    <property type="evidence" value="ECO:0007669"/>
    <property type="project" value="TreeGrafter"/>
</dbReference>